<reference evidence="3" key="1">
    <citation type="submission" date="2014-12" db="EMBL/GenBank/DDBJ databases">
        <title>Insight into the proteome of Arion vulgaris.</title>
        <authorList>
            <person name="Aradska J."/>
            <person name="Bulat T."/>
            <person name="Smidak R."/>
            <person name="Sarate P."/>
            <person name="Gangsoo J."/>
            <person name="Sialana F."/>
            <person name="Bilban M."/>
            <person name="Lubec G."/>
        </authorList>
    </citation>
    <scope>NUCLEOTIDE SEQUENCE</scope>
    <source>
        <tissue evidence="3">Skin</tissue>
    </source>
</reference>
<feature type="compositionally biased region" description="Basic and acidic residues" evidence="1">
    <location>
        <begin position="1"/>
        <end position="16"/>
    </location>
</feature>
<evidence type="ECO:0000256" key="1">
    <source>
        <dbReference type="SAM" id="MobiDB-lite"/>
    </source>
</evidence>
<evidence type="ECO:0000313" key="2">
    <source>
        <dbReference type="EMBL" id="CEK53835.1"/>
    </source>
</evidence>
<dbReference type="EMBL" id="HACG01006972">
    <property type="protein sequence ID" value="CEK53837.1"/>
    <property type="molecule type" value="Transcribed_RNA"/>
</dbReference>
<accession>A0A0B6YDF9</accession>
<proteinExistence type="predicted"/>
<evidence type="ECO:0000313" key="3">
    <source>
        <dbReference type="EMBL" id="CEK53836.1"/>
    </source>
</evidence>
<dbReference type="EMBL" id="HACG01006971">
    <property type="protein sequence ID" value="CEK53836.1"/>
    <property type="molecule type" value="Transcribed_RNA"/>
</dbReference>
<gene>
    <name evidence="3" type="primary">ORF21336</name>
    <name evidence="2" type="synonym">ORF21335</name>
    <name evidence="4" type="synonym">ORF21337</name>
</gene>
<name>A0A0B6YDF9_9EUPU</name>
<dbReference type="AlphaFoldDB" id="A0A0B6YDF9"/>
<feature type="non-terminal residue" evidence="3">
    <location>
        <position position="77"/>
    </location>
</feature>
<protein>
    <submittedName>
        <fullName evidence="3">Uncharacterized protein</fullName>
    </submittedName>
</protein>
<dbReference type="EMBL" id="HACG01006970">
    <property type="protein sequence ID" value="CEK53835.1"/>
    <property type="molecule type" value="Transcribed_RNA"/>
</dbReference>
<evidence type="ECO:0000313" key="4">
    <source>
        <dbReference type="EMBL" id="CEK53837.1"/>
    </source>
</evidence>
<feature type="region of interest" description="Disordered" evidence="1">
    <location>
        <begin position="1"/>
        <end position="29"/>
    </location>
</feature>
<sequence length="77" mass="8652">MRHVDTMKKSSHKYEDSAEDQNEVGGDQKIDYGLYDDAWKSEESDATSLLDVSVDYLDTERSGCEDTVNNAITEVSN</sequence>
<organism evidence="3">
    <name type="scientific">Arion vulgaris</name>
    <dbReference type="NCBI Taxonomy" id="1028688"/>
    <lineage>
        <taxon>Eukaryota</taxon>
        <taxon>Metazoa</taxon>
        <taxon>Spiralia</taxon>
        <taxon>Lophotrochozoa</taxon>
        <taxon>Mollusca</taxon>
        <taxon>Gastropoda</taxon>
        <taxon>Heterobranchia</taxon>
        <taxon>Euthyneura</taxon>
        <taxon>Panpulmonata</taxon>
        <taxon>Eupulmonata</taxon>
        <taxon>Stylommatophora</taxon>
        <taxon>Helicina</taxon>
        <taxon>Arionoidea</taxon>
        <taxon>Arionidae</taxon>
        <taxon>Arion</taxon>
    </lineage>
</organism>